<name>D1CT34_9HYPH</name>
<sequence length="80" mass="8578">MGDISPLRRRMIEEMTVRNLSPATNDPISTLCGGSAAISADRPIGLILTMFTASRFTLSQRGYPGRREIGTSALFSSSTA</sequence>
<dbReference type="AlphaFoldDB" id="D1CT34"/>
<accession>D1CT34</accession>
<protein>
    <submittedName>
        <fullName evidence="1">Putative integrase/recombinase Y4QK</fullName>
    </submittedName>
</protein>
<organism evidence="1">
    <name type="scientific">Sinorhizobium kostiense</name>
    <dbReference type="NCBI Taxonomy" id="76747"/>
    <lineage>
        <taxon>Bacteria</taxon>
        <taxon>Pseudomonadati</taxon>
        <taxon>Pseudomonadota</taxon>
        <taxon>Alphaproteobacteria</taxon>
        <taxon>Hyphomicrobiales</taxon>
        <taxon>Rhizobiaceae</taxon>
        <taxon>Sinorhizobium/Ensifer group</taxon>
        <taxon>Sinorhizobium</taxon>
    </lineage>
</organism>
<proteinExistence type="predicted"/>
<evidence type="ECO:0000313" key="1">
    <source>
        <dbReference type="EMBL" id="ABD74988.1"/>
    </source>
</evidence>
<reference evidence="1" key="1">
    <citation type="submission" date="2006-02" db="EMBL/GenBank/DDBJ databases">
        <title>Sampling the accessory genome of the Sinorhizobium genus by suppressive subtractive hybridization.</title>
        <authorList>
            <person name="Moulin L."/>
            <person name="Ghazoui Z."/>
            <person name="Young P."/>
        </authorList>
    </citation>
    <scope>NUCLEOTIDE SEQUENCE</scope>
    <source>
        <strain evidence="1">LMG19227</strain>
    </source>
</reference>
<dbReference type="EMBL" id="DQ403478">
    <property type="protein sequence ID" value="ABD74988.1"/>
    <property type="molecule type" value="Genomic_DNA"/>
</dbReference>